<proteinExistence type="predicted"/>
<dbReference type="PROSITE" id="PS51819">
    <property type="entry name" value="VOC"/>
    <property type="match status" value="1"/>
</dbReference>
<gene>
    <name evidence="2" type="ORF">CVS27_03650</name>
</gene>
<organism evidence="2 3">
    <name type="scientific">Arthrobacter glacialis</name>
    <dbReference type="NCBI Taxonomy" id="1664"/>
    <lineage>
        <taxon>Bacteria</taxon>
        <taxon>Bacillati</taxon>
        <taxon>Actinomycetota</taxon>
        <taxon>Actinomycetes</taxon>
        <taxon>Micrococcales</taxon>
        <taxon>Micrococcaceae</taxon>
        <taxon>Arthrobacter</taxon>
    </lineage>
</organism>
<dbReference type="RefSeq" id="WP_103464433.1">
    <property type="nucleotide sequence ID" value="NZ_PPXC01000002.1"/>
</dbReference>
<dbReference type="InterPro" id="IPR004360">
    <property type="entry name" value="Glyas_Fos-R_dOase_dom"/>
</dbReference>
<evidence type="ECO:0000313" key="3">
    <source>
        <dbReference type="Proteomes" id="UP000237061"/>
    </source>
</evidence>
<reference evidence="2 3" key="1">
    <citation type="submission" date="2018-01" db="EMBL/GenBank/DDBJ databases">
        <title>Arthrobacter sp. nov., from glaciers in China.</title>
        <authorList>
            <person name="Liu Q."/>
            <person name="Xin Y.-H."/>
        </authorList>
    </citation>
    <scope>NUCLEOTIDE SEQUENCE [LARGE SCALE GENOMIC DNA]</scope>
    <source>
        <strain evidence="2 3">HLT2-12-2</strain>
    </source>
</reference>
<sequence length="134" mass="14043">MSLASSPATTVLPVANGARSRDYYAESLGLEFRGQSADGNLIFALEGSATLALMEDPAAAPSVHTVMSFEVADIEASIGDLGTRGVVFEDYDLPGLKTTDHICILGAEKAAWFKDPDGNILCLHEGTPAELTGK</sequence>
<dbReference type="Proteomes" id="UP000237061">
    <property type="component" value="Unassembled WGS sequence"/>
</dbReference>
<dbReference type="InterPro" id="IPR037523">
    <property type="entry name" value="VOC_core"/>
</dbReference>
<protein>
    <submittedName>
        <fullName evidence="2">Glyoxalase</fullName>
    </submittedName>
</protein>
<comment type="caution">
    <text evidence="2">The sequence shown here is derived from an EMBL/GenBank/DDBJ whole genome shotgun (WGS) entry which is preliminary data.</text>
</comment>
<name>A0A2S4A0C3_ARTGL</name>
<evidence type="ECO:0000259" key="1">
    <source>
        <dbReference type="PROSITE" id="PS51819"/>
    </source>
</evidence>
<evidence type="ECO:0000313" key="2">
    <source>
        <dbReference type="EMBL" id="POH74966.1"/>
    </source>
</evidence>
<dbReference type="AlphaFoldDB" id="A0A2S4A0C3"/>
<keyword evidence="3" id="KW-1185">Reference proteome</keyword>
<feature type="domain" description="VOC" evidence="1">
    <location>
        <begin position="6"/>
        <end position="126"/>
    </location>
</feature>
<dbReference type="Pfam" id="PF00903">
    <property type="entry name" value="Glyoxalase"/>
    <property type="match status" value="1"/>
</dbReference>
<dbReference type="SUPFAM" id="SSF54593">
    <property type="entry name" value="Glyoxalase/Bleomycin resistance protein/Dihydroxybiphenyl dioxygenase"/>
    <property type="match status" value="1"/>
</dbReference>
<dbReference type="Gene3D" id="3.10.180.10">
    <property type="entry name" value="2,3-Dihydroxybiphenyl 1,2-Dioxygenase, domain 1"/>
    <property type="match status" value="1"/>
</dbReference>
<accession>A0A2S4A0C3</accession>
<dbReference type="EMBL" id="PPXC01000002">
    <property type="protein sequence ID" value="POH74966.1"/>
    <property type="molecule type" value="Genomic_DNA"/>
</dbReference>
<dbReference type="InterPro" id="IPR029068">
    <property type="entry name" value="Glyas_Bleomycin-R_OHBP_Dase"/>
</dbReference>